<dbReference type="KEGG" id="pshi:SAMEA2665130_0808"/>
<feature type="transmembrane region" description="Helical" evidence="1">
    <location>
        <begin position="7"/>
        <end position="24"/>
    </location>
</feature>
<dbReference type="GO" id="GO:0016747">
    <property type="term" value="F:acyltransferase activity, transferring groups other than amino-acyl groups"/>
    <property type="evidence" value="ECO:0007669"/>
    <property type="project" value="InterPro"/>
</dbReference>
<keyword evidence="3" id="KW-0012">Acyltransferase</keyword>
<accession>A0A379CKJ7</accession>
<keyword evidence="1" id="KW-0472">Membrane</keyword>
<proteinExistence type="predicted"/>
<dbReference type="InterPro" id="IPR002656">
    <property type="entry name" value="Acyl_transf_3_dom"/>
</dbReference>
<feature type="transmembrane region" description="Helical" evidence="1">
    <location>
        <begin position="163"/>
        <end position="179"/>
    </location>
</feature>
<evidence type="ECO:0000313" key="3">
    <source>
        <dbReference type="EMBL" id="MBO1106692.1"/>
    </source>
</evidence>
<feature type="transmembrane region" description="Helical" evidence="1">
    <location>
        <begin position="77"/>
        <end position="94"/>
    </location>
</feature>
<feature type="transmembrane region" description="Helical" evidence="1">
    <location>
        <begin position="223"/>
        <end position="245"/>
    </location>
</feature>
<keyword evidence="1" id="KW-1133">Transmembrane helix</keyword>
<dbReference type="EMBL" id="JAFNAA010000001">
    <property type="protein sequence ID" value="MBO1106692.1"/>
    <property type="molecule type" value="Genomic_DNA"/>
</dbReference>
<feature type="transmembrane region" description="Helical" evidence="1">
    <location>
        <begin position="36"/>
        <end position="56"/>
    </location>
</feature>
<name>A0A379CKJ7_PLESH</name>
<protein>
    <submittedName>
        <fullName evidence="3">Acyltransferase</fullName>
    </submittedName>
</protein>
<evidence type="ECO:0000313" key="4">
    <source>
        <dbReference type="Proteomes" id="UP000664658"/>
    </source>
</evidence>
<evidence type="ECO:0000259" key="2">
    <source>
        <dbReference type="Pfam" id="PF01757"/>
    </source>
</evidence>
<dbReference type="AlphaFoldDB" id="A0A379CKJ7"/>
<dbReference type="RefSeq" id="WP_010862252.1">
    <property type="nucleotide sequence ID" value="NZ_CP050969.1"/>
</dbReference>
<comment type="caution">
    <text evidence="3">The sequence shown here is derived from an EMBL/GenBank/DDBJ whole genome shotgun (WGS) entry which is preliminary data.</text>
</comment>
<sequence>MNEIAISIVKTIGCLATVTFFSIYSTSDNYNYNYHWLLELLTFISTIATPLFFVVAGYTDASTRSEPGWRNIKTRRLMLVFIFWLTAHYLFTPYQKGYLIHTWFAISFAAIYLLNPMIIWLSANRRYFIALVAVLFVFSFLYDFIFSVGHFGLNLRIEPQYRIWNWLLFYLTGQLLSDPEIYNVVTRKRNINIIIVALPIIYALSWLFERTYLYPLFERDNNSFFLIGSPIYTLVIGVIIASNKLSKYIHSDVIKILLTKTSKSMTGVYILHYSIFALFSSQIVIDSIAIKIAVLLTTFVSSVLLSMLLLSNKATRAIITL</sequence>
<dbReference type="Proteomes" id="UP000664658">
    <property type="component" value="Unassembled WGS sequence"/>
</dbReference>
<feature type="transmembrane region" description="Helical" evidence="1">
    <location>
        <begin position="191"/>
        <end position="208"/>
    </location>
</feature>
<keyword evidence="1" id="KW-0812">Transmembrane</keyword>
<gene>
    <name evidence="3" type="ORF">J2R62_00395</name>
</gene>
<dbReference type="GeneID" id="69705665"/>
<dbReference type="Pfam" id="PF01757">
    <property type="entry name" value="Acyl_transf_3"/>
    <property type="match status" value="1"/>
</dbReference>
<feature type="transmembrane region" description="Helical" evidence="1">
    <location>
        <begin position="266"/>
        <end position="284"/>
    </location>
</feature>
<evidence type="ECO:0000256" key="1">
    <source>
        <dbReference type="SAM" id="Phobius"/>
    </source>
</evidence>
<feature type="transmembrane region" description="Helical" evidence="1">
    <location>
        <begin position="290"/>
        <end position="310"/>
    </location>
</feature>
<keyword evidence="3" id="KW-0808">Transferase</keyword>
<feature type="transmembrane region" description="Helical" evidence="1">
    <location>
        <begin position="128"/>
        <end position="151"/>
    </location>
</feature>
<feature type="transmembrane region" description="Helical" evidence="1">
    <location>
        <begin position="100"/>
        <end position="121"/>
    </location>
</feature>
<organism evidence="3 4">
    <name type="scientific">Plesiomonas shigelloides</name>
    <name type="common">Aeromonas shigelloides</name>
    <dbReference type="NCBI Taxonomy" id="703"/>
    <lineage>
        <taxon>Bacteria</taxon>
        <taxon>Pseudomonadati</taxon>
        <taxon>Pseudomonadota</taxon>
        <taxon>Gammaproteobacteria</taxon>
        <taxon>Enterobacterales</taxon>
        <taxon>Enterobacteriaceae</taxon>
        <taxon>Plesiomonas</taxon>
    </lineage>
</organism>
<reference evidence="3" key="1">
    <citation type="submission" date="2021-03" db="EMBL/GenBank/DDBJ databases">
        <title>Plesiomonas shigelloides zfcc0051, isolated from zebrafish feces.</title>
        <authorList>
            <person name="Vanderhoek Z."/>
            <person name="Gaulke C."/>
        </authorList>
    </citation>
    <scope>NUCLEOTIDE SEQUENCE</scope>
    <source>
        <strain evidence="3">Zfcc0051</strain>
    </source>
</reference>
<feature type="domain" description="Acyltransferase 3" evidence="2">
    <location>
        <begin position="21"/>
        <end position="309"/>
    </location>
</feature>